<accession>A0ACC2KMD1</accession>
<proteinExistence type="predicted"/>
<evidence type="ECO:0000313" key="2">
    <source>
        <dbReference type="Proteomes" id="UP001234297"/>
    </source>
</evidence>
<gene>
    <name evidence="1" type="ORF">MRB53_030721</name>
</gene>
<sequence>MAKVPTNNIVFYLNRRFLSVFWWREVKEAENVHFASAPKMKKVSDSGGVKLESPEEQNKQSFWMRDPDTGYWVPENHFGDIDAAELRDKHLSKKQEERRERAE</sequence>
<keyword evidence="2" id="KW-1185">Reference proteome</keyword>
<dbReference type="Proteomes" id="UP001234297">
    <property type="component" value="Chromosome 10"/>
</dbReference>
<dbReference type="EMBL" id="CM056818">
    <property type="protein sequence ID" value="KAJ8622192.1"/>
    <property type="molecule type" value="Genomic_DNA"/>
</dbReference>
<name>A0ACC2KMD1_PERAE</name>
<organism evidence="1 2">
    <name type="scientific">Persea americana</name>
    <name type="common">Avocado</name>
    <dbReference type="NCBI Taxonomy" id="3435"/>
    <lineage>
        <taxon>Eukaryota</taxon>
        <taxon>Viridiplantae</taxon>
        <taxon>Streptophyta</taxon>
        <taxon>Embryophyta</taxon>
        <taxon>Tracheophyta</taxon>
        <taxon>Spermatophyta</taxon>
        <taxon>Magnoliopsida</taxon>
        <taxon>Magnoliidae</taxon>
        <taxon>Laurales</taxon>
        <taxon>Lauraceae</taxon>
        <taxon>Persea</taxon>
    </lineage>
</organism>
<reference evidence="1 2" key="1">
    <citation type="journal article" date="2022" name="Hortic Res">
        <title>A haplotype resolved chromosomal level avocado genome allows analysis of novel avocado genes.</title>
        <authorList>
            <person name="Nath O."/>
            <person name="Fletcher S.J."/>
            <person name="Hayward A."/>
            <person name="Shaw L.M."/>
            <person name="Masouleh A.K."/>
            <person name="Furtado A."/>
            <person name="Henry R.J."/>
            <person name="Mitter N."/>
        </authorList>
    </citation>
    <scope>NUCLEOTIDE SEQUENCE [LARGE SCALE GENOMIC DNA]</scope>
    <source>
        <strain evidence="2">cv. Hass</strain>
    </source>
</reference>
<comment type="caution">
    <text evidence="1">The sequence shown here is derived from an EMBL/GenBank/DDBJ whole genome shotgun (WGS) entry which is preliminary data.</text>
</comment>
<evidence type="ECO:0000313" key="1">
    <source>
        <dbReference type="EMBL" id="KAJ8622192.1"/>
    </source>
</evidence>
<protein>
    <submittedName>
        <fullName evidence="1">Uncharacterized protein</fullName>
    </submittedName>
</protein>